<dbReference type="EMBL" id="HG937692">
    <property type="protein sequence ID" value="CDP36487.1"/>
    <property type="molecule type" value="Genomic_DNA"/>
</dbReference>
<dbReference type="PhylomeDB" id="A0A060TC59"/>
<gene>
    <name evidence="2" type="ORF">GNLVRS02_ARAD1B14212g</name>
</gene>
<dbReference type="GO" id="GO:0016747">
    <property type="term" value="F:acyltransferase activity, transferring groups other than amino-acyl groups"/>
    <property type="evidence" value="ECO:0007669"/>
    <property type="project" value="InterPro"/>
</dbReference>
<dbReference type="PANTHER" id="PTHR43138">
    <property type="entry name" value="ACETYLTRANSFERASE, GNAT FAMILY"/>
    <property type="match status" value="1"/>
</dbReference>
<dbReference type="InterPro" id="IPR000182">
    <property type="entry name" value="GNAT_dom"/>
</dbReference>
<accession>A0A060TC59</accession>
<reference evidence="2" key="1">
    <citation type="submission" date="2014-02" db="EMBL/GenBank/DDBJ databases">
        <authorList>
            <person name="Genoscope - CEA"/>
        </authorList>
    </citation>
    <scope>NUCLEOTIDE SEQUENCE</scope>
    <source>
        <strain evidence="2">LS3</strain>
    </source>
</reference>
<dbReference type="Pfam" id="PF00583">
    <property type="entry name" value="Acetyltransf_1"/>
    <property type="match status" value="1"/>
</dbReference>
<name>A0A060TC59_BLAAD</name>
<dbReference type="PROSITE" id="PS51186">
    <property type="entry name" value="GNAT"/>
    <property type="match status" value="1"/>
</dbReference>
<dbReference type="InterPro" id="IPR052742">
    <property type="entry name" value="Mito_N-acetyltransferase"/>
</dbReference>
<dbReference type="SUPFAM" id="SSF55729">
    <property type="entry name" value="Acyl-CoA N-acyltransferases (Nat)"/>
    <property type="match status" value="1"/>
</dbReference>
<feature type="domain" description="N-acetyltransferase" evidence="1">
    <location>
        <begin position="45"/>
        <end position="213"/>
    </location>
</feature>
<dbReference type="Gene3D" id="3.40.630.30">
    <property type="match status" value="1"/>
</dbReference>
<evidence type="ECO:0000313" key="2">
    <source>
        <dbReference type="EMBL" id="CDP36487.1"/>
    </source>
</evidence>
<proteinExistence type="predicted"/>
<evidence type="ECO:0000259" key="1">
    <source>
        <dbReference type="PROSITE" id="PS51186"/>
    </source>
</evidence>
<reference evidence="2" key="2">
    <citation type="submission" date="2014-06" db="EMBL/GenBank/DDBJ databases">
        <title>The complete genome of Blastobotrys (Arxula) adeninivorans LS3 - a yeast of biotechnological interest.</title>
        <authorList>
            <person name="Kunze G."/>
            <person name="Gaillardin C."/>
            <person name="Czernicka M."/>
            <person name="Durrens P."/>
            <person name="Martin T."/>
            <person name="Boer E."/>
            <person name="Gabaldon T."/>
            <person name="Cruz J."/>
            <person name="Talla E."/>
            <person name="Marck C."/>
            <person name="Goffeau A."/>
            <person name="Barbe V."/>
            <person name="Baret P."/>
            <person name="Baronian K."/>
            <person name="Beier S."/>
            <person name="Bleykasten C."/>
            <person name="Bode R."/>
            <person name="Casaregola S."/>
            <person name="Despons L."/>
            <person name="Fairhead C."/>
            <person name="Giersberg M."/>
            <person name="Gierski P."/>
            <person name="Hahnel U."/>
            <person name="Hartmann A."/>
            <person name="Jankowska D."/>
            <person name="Jubin C."/>
            <person name="Jung P."/>
            <person name="Lafontaine I."/>
            <person name="Leh-Louis V."/>
            <person name="Lemaire M."/>
            <person name="Marcet-Houben M."/>
            <person name="Mascher M."/>
            <person name="Morel G."/>
            <person name="Richard G.-F."/>
            <person name="Riechen J."/>
            <person name="Sacerdot C."/>
            <person name="Sarkar A."/>
            <person name="Savel G."/>
            <person name="Schacherer J."/>
            <person name="Sherman D."/>
            <person name="Straub M.-L."/>
            <person name="Stein N."/>
            <person name="Thierry A."/>
            <person name="Trautwein-Schult A."/>
            <person name="Westhof E."/>
            <person name="Worch S."/>
            <person name="Dujon B."/>
            <person name="Souciet J.-L."/>
            <person name="Wincker P."/>
            <person name="Scholz U."/>
            <person name="Neuveglise N."/>
        </authorList>
    </citation>
    <scope>NUCLEOTIDE SEQUENCE</scope>
    <source>
        <strain evidence="2">LS3</strain>
    </source>
</reference>
<organism evidence="2">
    <name type="scientific">Blastobotrys adeninivorans</name>
    <name type="common">Yeast</name>
    <name type="synonym">Arxula adeninivorans</name>
    <dbReference type="NCBI Taxonomy" id="409370"/>
    <lineage>
        <taxon>Eukaryota</taxon>
        <taxon>Fungi</taxon>
        <taxon>Dikarya</taxon>
        <taxon>Ascomycota</taxon>
        <taxon>Saccharomycotina</taxon>
        <taxon>Dipodascomycetes</taxon>
        <taxon>Dipodascales</taxon>
        <taxon>Trichomonascaceae</taxon>
        <taxon>Blastobotrys</taxon>
    </lineage>
</organism>
<dbReference type="InterPro" id="IPR016181">
    <property type="entry name" value="Acyl_CoA_acyltransferase"/>
</dbReference>
<sequence>MAALGDPNSLPYEAPQIDLPALEPQTLVLKDGSVATVYPTFGADMVAPELQERMLKEFNLEIEAGQTYPQTEPLSIETFRHYWMGRFAAILIQGTEVTPTAENVDWDKLFLGTFYVKPNYPGRCSHVCNAGFLVNTETRGKGVGRRLGEVYIQWAPYLGYTYSVFNLVFATNIASIRIWESLGFERIGKVKRAGKLKGIPEPVDAIVFGRDLILGETVADANGVSNGYSNGH</sequence>
<dbReference type="GO" id="GO:0005634">
    <property type="term" value="C:nucleus"/>
    <property type="evidence" value="ECO:0007669"/>
    <property type="project" value="TreeGrafter"/>
</dbReference>
<dbReference type="AlphaFoldDB" id="A0A060TC59"/>
<protein>
    <submittedName>
        <fullName evidence="2">ARAD1B14212p</fullName>
    </submittedName>
</protein>
<dbReference type="PANTHER" id="PTHR43138:SF2">
    <property type="entry name" value="PROTEIN SPT10"/>
    <property type="match status" value="1"/>
</dbReference>